<protein>
    <submittedName>
        <fullName evidence="2">Uncharacterized protein</fullName>
    </submittedName>
</protein>
<sequence>MRFASSLRLAGGRRVNAEVRAGWIRRPVSESQEGINKCGTLKHKLDCRQSRRALEKARWCMTPRSLTRPRGTRLLELFFTFGAEKRGIDKGETPTCIKCAIAATQVSELACSFLVVLRIHMGLSAGARLPPRRSAFDIRRVHSRIFACGNRAGRCRLLAVFSGYSRFPRPYIPAPLHPRVSFHVMSRDDGRLRVPAGKPVTRIKSTSVKRRAQQVHARRPCGEAGLFVNKAAESDVTHLTCSGARQRLTGRAAGPAHPPLPRWCAPGPRPSRPAPLAARDHGRRARQSSHRGEARGGGGEPRPHGRGREVFCWGLVGPPADRSGGSQCVEVFRRGASGQREELCAQLARDVLVGKEARGVAVVNNNRLNDPRLERARAERRKMSAGSRR</sequence>
<name>A0ABQ9HWK1_9NEOP</name>
<feature type="region of interest" description="Disordered" evidence="1">
    <location>
        <begin position="250"/>
        <end position="307"/>
    </location>
</feature>
<proteinExistence type="predicted"/>
<dbReference type="Proteomes" id="UP001159363">
    <property type="component" value="Chromosome 3"/>
</dbReference>
<dbReference type="EMBL" id="JARBHB010000003">
    <property type="protein sequence ID" value="KAJ8888752.1"/>
    <property type="molecule type" value="Genomic_DNA"/>
</dbReference>
<reference evidence="2 3" key="1">
    <citation type="submission" date="2023-02" db="EMBL/GenBank/DDBJ databases">
        <title>LHISI_Scaffold_Assembly.</title>
        <authorList>
            <person name="Stuart O.P."/>
            <person name="Cleave R."/>
            <person name="Magrath M.J.L."/>
            <person name="Mikheyev A.S."/>
        </authorList>
    </citation>
    <scope>NUCLEOTIDE SEQUENCE [LARGE SCALE GENOMIC DNA]</scope>
    <source>
        <strain evidence="2">Daus_M_001</strain>
        <tissue evidence="2">Leg muscle</tissue>
    </source>
</reference>
<organism evidence="2 3">
    <name type="scientific">Dryococelus australis</name>
    <dbReference type="NCBI Taxonomy" id="614101"/>
    <lineage>
        <taxon>Eukaryota</taxon>
        <taxon>Metazoa</taxon>
        <taxon>Ecdysozoa</taxon>
        <taxon>Arthropoda</taxon>
        <taxon>Hexapoda</taxon>
        <taxon>Insecta</taxon>
        <taxon>Pterygota</taxon>
        <taxon>Neoptera</taxon>
        <taxon>Polyneoptera</taxon>
        <taxon>Phasmatodea</taxon>
        <taxon>Verophasmatodea</taxon>
        <taxon>Anareolatae</taxon>
        <taxon>Phasmatidae</taxon>
        <taxon>Eurycanthinae</taxon>
        <taxon>Dryococelus</taxon>
    </lineage>
</organism>
<evidence type="ECO:0000256" key="1">
    <source>
        <dbReference type="SAM" id="MobiDB-lite"/>
    </source>
</evidence>
<accession>A0ABQ9HWK1</accession>
<evidence type="ECO:0000313" key="3">
    <source>
        <dbReference type="Proteomes" id="UP001159363"/>
    </source>
</evidence>
<gene>
    <name evidence="2" type="ORF">PR048_008244</name>
</gene>
<evidence type="ECO:0000313" key="2">
    <source>
        <dbReference type="EMBL" id="KAJ8888752.1"/>
    </source>
</evidence>
<feature type="compositionally biased region" description="Pro residues" evidence="1">
    <location>
        <begin position="256"/>
        <end position="273"/>
    </location>
</feature>
<keyword evidence="3" id="KW-1185">Reference proteome</keyword>
<comment type="caution">
    <text evidence="2">The sequence shown here is derived from an EMBL/GenBank/DDBJ whole genome shotgun (WGS) entry which is preliminary data.</text>
</comment>